<dbReference type="RefSeq" id="WP_316020866.1">
    <property type="nucleotide sequence ID" value="NZ_JAWDID010000059.1"/>
</dbReference>
<evidence type="ECO:0000313" key="10">
    <source>
        <dbReference type="Proteomes" id="UP001254257"/>
    </source>
</evidence>
<feature type="domain" description="ABC transporter" evidence="8">
    <location>
        <begin position="10"/>
        <end position="240"/>
    </location>
</feature>
<keyword evidence="10" id="KW-1185">Reference proteome</keyword>
<dbReference type="Proteomes" id="UP001254257">
    <property type="component" value="Unassembled WGS sequence"/>
</dbReference>
<evidence type="ECO:0000313" key="9">
    <source>
        <dbReference type="EMBL" id="MDU0343128.1"/>
    </source>
</evidence>
<dbReference type="PROSITE" id="PS50893">
    <property type="entry name" value="ABC_TRANSPORTER_2"/>
    <property type="match status" value="1"/>
</dbReference>
<dbReference type="SUPFAM" id="SSF52540">
    <property type="entry name" value="P-loop containing nucleoside triphosphate hydrolases"/>
    <property type="match status" value="1"/>
</dbReference>
<evidence type="ECO:0000259" key="8">
    <source>
        <dbReference type="PROSITE" id="PS50893"/>
    </source>
</evidence>
<dbReference type="PANTHER" id="PTHR43166">
    <property type="entry name" value="AMINO ACID IMPORT ATP-BINDING PROTEIN"/>
    <property type="match status" value="1"/>
</dbReference>
<keyword evidence="7" id="KW-0472">Membrane</keyword>
<evidence type="ECO:0000256" key="4">
    <source>
        <dbReference type="ARBA" id="ARBA00022475"/>
    </source>
</evidence>
<dbReference type="Pfam" id="PF00005">
    <property type="entry name" value="ABC_tran"/>
    <property type="match status" value="1"/>
</dbReference>
<keyword evidence="6 9" id="KW-0067">ATP-binding</keyword>
<dbReference type="InterPro" id="IPR027417">
    <property type="entry name" value="P-loop_NTPase"/>
</dbReference>
<name>A0ABU3SEB1_9HYPH</name>
<dbReference type="GO" id="GO:0005524">
    <property type="term" value="F:ATP binding"/>
    <property type="evidence" value="ECO:0007669"/>
    <property type="project" value="UniProtKB-KW"/>
</dbReference>
<dbReference type="InterPro" id="IPR003593">
    <property type="entry name" value="AAA+_ATPase"/>
</dbReference>
<evidence type="ECO:0000256" key="6">
    <source>
        <dbReference type="ARBA" id="ARBA00022840"/>
    </source>
</evidence>
<keyword evidence="5" id="KW-0547">Nucleotide-binding</keyword>
<comment type="caution">
    <text evidence="9">The sequence shown here is derived from an EMBL/GenBank/DDBJ whole genome shotgun (WGS) entry which is preliminary data.</text>
</comment>
<sequence length="246" mass="26229">MLDATSILPLTVDAVSFSGGGKQLLQPNSFVIPAGGLTVVLGPNGAGKSLTLRLCHGLLNPSRGAVRWADAPGGQHAARRQAKRHAMVFQKPIMLRRSVEANIAHALAASGTAGTERKARTQQALARFGLAERAAQPARLLSGGEQQRLAIARAWALRPELLFLDEPTSQLDPAATRQIEELLTVLVAEGITVMMSTHDLGQARRLADRVLFLHRGRLVEDAAAASFFAGPQSAEARAFLAGELLW</sequence>
<evidence type="ECO:0000256" key="7">
    <source>
        <dbReference type="ARBA" id="ARBA00023136"/>
    </source>
</evidence>
<organism evidence="9 10">
    <name type="scientific">Bosea rubneri</name>
    <dbReference type="NCBI Taxonomy" id="3075434"/>
    <lineage>
        <taxon>Bacteria</taxon>
        <taxon>Pseudomonadati</taxon>
        <taxon>Pseudomonadota</taxon>
        <taxon>Alphaproteobacteria</taxon>
        <taxon>Hyphomicrobiales</taxon>
        <taxon>Boseaceae</taxon>
        <taxon>Bosea</taxon>
    </lineage>
</organism>
<evidence type="ECO:0000256" key="5">
    <source>
        <dbReference type="ARBA" id="ARBA00022741"/>
    </source>
</evidence>
<protein>
    <submittedName>
        <fullName evidence="9">ATP-binding cassette domain-containing protein</fullName>
    </submittedName>
</protein>
<dbReference type="Gene3D" id="3.40.50.300">
    <property type="entry name" value="P-loop containing nucleotide triphosphate hydrolases"/>
    <property type="match status" value="1"/>
</dbReference>
<gene>
    <name evidence="9" type="ORF">RKE40_24800</name>
</gene>
<dbReference type="PROSITE" id="PS00211">
    <property type="entry name" value="ABC_TRANSPORTER_1"/>
    <property type="match status" value="1"/>
</dbReference>
<keyword evidence="3" id="KW-0813">Transport</keyword>
<dbReference type="InterPro" id="IPR050086">
    <property type="entry name" value="MetN_ABC_transporter-like"/>
</dbReference>
<evidence type="ECO:0000256" key="1">
    <source>
        <dbReference type="ARBA" id="ARBA00004202"/>
    </source>
</evidence>
<proteinExistence type="inferred from homology"/>
<dbReference type="InterPro" id="IPR017871">
    <property type="entry name" value="ABC_transporter-like_CS"/>
</dbReference>
<dbReference type="InterPro" id="IPR003439">
    <property type="entry name" value="ABC_transporter-like_ATP-bd"/>
</dbReference>
<reference evidence="9 10" key="1">
    <citation type="submission" date="2023-09" db="EMBL/GenBank/DDBJ databases">
        <title>Whole genome shotgun sequencing (WGS) of Bosea sp. ZW T0_25, isolated from stored onions (Allium cepa).</title>
        <authorList>
            <person name="Stoll D.A."/>
            <person name="Huch M."/>
        </authorList>
    </citation>
    <scope>NUCLEOTIDE SEQUENCE [LARGE SCALE GENOMIC DNA]</scope>
    <source>
        <strain evidence="9 10">ZW T0_25</strain>
    </source>
</reference>
<dbReference type="EMBL" id="JAWDID010000059">
    <property type="protein sequence ID" value="MDU0343128.1"/>
    <property type="molecule type" value="Genomic_DNA"/>
</dbReference>
<comment type="subcellular location">
    <subcellularLocation>
        <location evidence="1">Cell membrane</location>
        <topology evidence="1">Peripheral membrane protein</topology>
    </subcellularLocation>
</comment>
<keyword evidence="4" id="KW-1003">Cell membrane</keyword>
<accession>A0ABU3SEB1</accession>
<evidence type="ECO:0000256" key="3">
    <source>
        <dbReference type="ARBA" id="ARBA00022448"/>
    </source>
</evidence>
<comment type="similarity">
    <text evidence="2">Belongs to the ABC transporter superfamily.</text>
</comment>
<evidence type="ECO:0000256" key="2">
    <source>
        <dbReference type="ARBA" id="ARBA00005417"/>
    </source>
</evidence>
<dbReference type="SMART" id="SM00382">
    <property type="entry name" value="AAA"/>
    <property type="match status" value="1"/>
</dbReference>
<dbReference type="PANTHER" id="PTHR43166:SF9">
    <property type="entry name" value="GLUTAMATE_ASPARTATE IMPORT ATP-BINDING PROTEIN GLTL"/>
    <property type="match status" value="1"/>
</dbReference>